<dbReference type="SUPFAM" id="SSF52172">
    <property type="entry name" value="CheY-like"/>
    <property type="match status" value="1"/>
</dbReference>
<dbReference type="STRING" id="1192868.GCA_000304395_03514"/>
<dbReference type="AlphaFoldDB" id="A0A316C0P2"/>
<protein>
    <recommendedName>
        <fullName evidence="2">Response regulatory domain-containing protein</fullName>
    </recommendedName>
</protein>
<dbReference type="OrthoDB" id="8030399at2"/>
<organism evidence="3 4">
    <name type="scientific">Pseudaminobacter salicylatoxidans</name>
    <dbReference type="NCBI Taxonomy" id="93369"/>
    <lineage>
        <taxon>Bacteria</taxon>
        <taxon>Pseudomonadati</taxon>
        <taxon>Pseudomonadota</taxon>
        <taxon>Alphaproteobacteria</taxon>
        <taxon>Hyphomicrobiales</taxon>
        <taxon>Phyllobacteriaceae</taxon>
        <taxon>Pseudaminobacter</taxon>
    </lineage>
</organism>
<dbReference type="GO" id="GO:0000160">
    <property type="term" value="P:phosphorelay signal transduction system"/>
    <property type="evidence" value="ECO:0007669"/>
    <property type="project" value="InterPro"/>
</dbReference>
<evidence type="ECO:0000259" key="2">
    <source>
        <dbReference type="PROSITE" id="PS50110"/>
    </source>
</evidence>
<keyword evidence="4" id="KW-1185">Reference proteome</keyword>
<proteinExistence type="predicted"/>
<dbReference type="Proteomes" id="UP000245396">
    <property type="component" value="Unassembled WGS sequence"/>
</dbReference>
<keyword evidence="1" id="KW-0597">Phosphoprotein</keyword>
<gene>
    <name evidence="3" type="ORF">C7441_11491</name>
</gene>
<accession>A0A316C0P2</accession>
<evidence type="ECO:0000313" key="3">
    <source>
        <dbReference type="EMBL" id="PWJ79814.1"/>
    </source>
</evidence>
<dbReference type="EMBL" id="QGGG01000014">
    <property type="protein sequence ID" value="PWJ79814.1"/>
    <property type="molecule type" value="Genomic_DNA"/>
</dbReference>
<comment type="caution">
    <text evidence="3">The sequence shown here is derived from an EMBL/GenBank/DDBJ whole genome shotgun (WGS) entry which is preliminary data.</text>
</comment>
<dbReference type="PROSITE" id="PS50110">
    <property type="entry name" value="RESPONSE_REGULATORY"/>
    <property type="match status" value="1"/>
</dbReference>
<evidence type="ECO:0000256" key="1">
    <source>
        <dbReference type="PROSITE-ProRule" id="PRU00169"/>
    </source>
</evidence>
<dbReference type="InterPro" id="IPR011006">
    <property type="entry name" value="CheY-like_superfamily"/>
</dbReference>
<name>A0A316C0P2_PSESE</name>
<reference evidence="3 4" key="1">
    <citation type="submission" date="2018-05" db="EMBL/GenBank/DDBJ databases">
        <title>Genomic Encyclopedia of Type Strains, Phase IV (KMG-IV): sequencing the most valuable type-strain genomes for metagenomic binning, comparative biology and taxonomic classification.</title>
        <authorList>
            <person name="Goeker M."/>
        </authorList>
    </citation>
    <scope>NUCLEOTIDE SEQUENCE [LARGE SCALE GENOMIC DNA]</scope>
    <source>
        <strain evidence="3 4">DSM 6986</strain>
    </source>
</reference>
<sequence>MTQSSLDPKHGGGVELDAEVSDKPVIDFSRALVVGRSQINRVVVSKILENAGLRPVSMDLEAALKALETQLPGTIVLDGGADNTDCDALMEPLVQLRRMADPETPRVLLLSTRMLRREDVAAFPAVDAVVMKPITPERLQTVLERLGR</sequence>
<feature type="domain" description="Response regulatory" evidence="2">
    <location>
        <begin position="30"/>
        <end position="147"/>
    </location>
</feature>
<dbReference type="RefSeq" id="WP_109614112.1">
    <property type="nucleotide sequence ID" value="NZ_QGGG01000014.1"/>
</dbReference>
<dbReference type="InterPro" id="IPR001789">
    <property type="entry name" value="Sig_transdc_resp-reg_receiver"/>
</dbReference>
<evidence type="ECO:0000313" key="4">
    <source>
        <dbReference type="Proteomes" id="UP000245396"/>
    </source>
</evidence>
<feature type="modified residue" description="4-aspartylphosphate" evidence="1">
    <location>
        <position position="78"/>
    </location>
</feature>
<dbReference type="Gene3D" id="3.40.50.2300">
    <property type="match status" value="1"/>
</dbReference>